<feature type="region of interest" description="Disordered" evidence="3">
    <location>
        <begin position="1"/>
        <end position="27"/>
    </location>
</feature>
<dbReference type="Gene3D" id="1.25.40.20">
    <property type="entry name" value="Ankyrin repeat-containing domain"/>
    <property type="match status" value="2"/>
</dbReference>
<dbReference type="Pfam" id="PF12796">
    <property type="entry name" value="Ank_2"/>
    <property type="match status" value="2"/>
</dbReference>
<keyword evidence="2" id="KW-0040">ANK repeat</keyword>
<dbReference type="AlphaFoldDB" id="A0A6C0B5A3"/>
<evidence type="ECO:0000256" key="1">
    <source>
        <dbReference type="ARBA" id="ARBA00022737"/>
    </source>
</evidence>
<dbReference type="SMART" id="SM00248">
    <property type="entry name" value="ANK"/>
    <property type="match status" value="5"/>
</dbReference>
<reference evidence="4" key="1">
    <citation type="journal article" date="2020" name="Nature">
        <title>Giant virus diversity and host interactions through global metagenomics.</title>
        <authorList>
            <person name="Schulz F."/>
            <person name="Roux S."/>
            <person name="Paez-Espino D."/>
            <person name="Jungbluth S."/>
            <person name="Walsh D.A."/>
            <person name="Denef V.J."/>
            <person name="McMahon K.D."/>
            <person name="Konstantinidis K.T."/>
            <person name="Eloe-Fadrosh E.A."/>
            <person name="Kyrpides N.C."/>
            <person name="Woyke T."/>
        </authorList>
    </citation>
    <scope>NUCLEOTIDE SEQUENCE</scope>
    <source>
        <strain evidence="4">GVMAG-M-3300010157-4</strain>
    </source>
</reference>
<proteinExistence type="predicted"/>
<dbReference type="EMBL" id="MN739081">
    <property type="protein sequence ID" value="QHS87425.1"/>
    <property type="molecule type" value="Genomic_DNA"/>
</dbReference>
<evidence type="ECO:0000313" key="4">
    <source>
        <dbReference type="EMBL" id="QHS87425.1"/>
    </source>
</evidence>
<dbReference type="PROSITE" id="PS50297">
    <property type="entry name" value="ANK_REP_REGION"/>
    <property type="match status" value="4"/>
</dbReference>
<keyword evidence="1" id="KW-0677">Repeat</keyword>
<feature type="compositionally biased region" description="Low complexity" evidence="3">
    <location>
        <begin position="7"/>
        <end position="20"/>
    </location>
</feature>
<organism evidence="4">
    <name type="scientific">viral metagenome</name>
    <dbReference type="NCBI Taxonomy" id="1070528"/>
    <lineage>
        <taxon>unclassified sequences</taxon>
        <taxon>metagenomes</taxon>
        <taxon>organismal metagenomes</taxon>
    </lineage>
</organism>
<protein>
    <submittedName>
        <fullName evidence="4">Uncharacterized protein</fullName>
    </submittedName>
</protein>
<dbReference type="PROSITE" id="PS50088">
    <property type="entry name" value="ANK_REPEAT"/>
    <property type="match status" value="4"/>
</dbReference>
<dbReference type="SUPFAM" id="SSF48403">
    <property type="entry name" value="Ankyrin repeat"/>
    <property type="match status" value="1"/>
</dbReference>
<dbReference type="InterPro" id="IPR002110">
    <property type="entry name" value="Ankyrin_rpt"/>
</dbReference>
<evidence type="ECO:0000256" key="2">
    <source>
        <dbReference type="ARBA" id="ARBA00023043"/>
    </source>
</evidence>
<accession>A0A6C0B5A3</accession>
<dbReference type="PANTHER" id="PTHR24171">
    <property type="entry name" value="ANKYRIN REPEAT DOMAIN-CONTAINING PROTEIN 39-RELATED"/>
    <property type="match status" value="1"/>
</dbReference>
<evidence type="ECO:0000256" key="3">
    <source>
        <dbReference type="SAM" id="MobiDB-lite"/>
    </source>
</evidence>
<dbReference type="PRINTS" id="PR01415">
    <property type="entry name" value="ANKYRIN"/>
</dbReference>
<dbReference type="InterPro" id="IPR036770">
    <property type="entry name" value="Ankyrin_rpt-contain_sf"/>
</dbReference>
<sequence>MPSPSQTGSPGKKTSSSKTPSPKKPSNLRLYEAAEQGVIDTVIEEIYLGADVNSTYKNKRGFTTPLIAAAQNGHAEVVEALILHGADLNKPNKALETPIFKAINHGNLAIVEMLIKNGSDINKADNMGFTPLHEAVLSEKSPINNYIKIIQLLVDNGANINAKTNSGATPLHVAASRDNKDIIFLLITNGADINITNNNNKRASDVARDFNFPKTAEIIENWRTLSTIAMLEQRGEYNKLDMDNFKDFNELIGGKRTTRGKQILGRKTRSNKRQG</sequence>
<name>A0A6C0B5A3_9ZZZZ</name>